<dbReference type="AlphaFoldDB" id="A0A0B7AXA8"/>
<proteinExistence type="predicted"/>
<feature type="non-terminal residue" evidence="1">
    <location>
        <position position="1"/>
    </location>
</feature>
<reference evidence="1" key="1">
    <citation type="submission" date="2014-12" db="EMBL/GenBank/DDBJ databases">
        <title>Insight into the proteome of Arion vulgaris.</title>
        <authorList>
            <person name="Aradska J."/>
            <person name="Bulat T."/>
            <person name="Smidak R."/>
            <person name="Sarate P."/>
            <person name="Gangsoo J."/>
            <person name="Sialana F."/>
            <person name="Bilban M."/>
            <person name="Lubec G."/>
        </authorList>
    </citation>
    <scope>NUCLEOTIDE SEQUENCE</scope>
    <source>
        <tissue evidence="1">Skin</tissue>
    </source>
</reference>
<dbReference type="EMBL" id="HACG01037660">
    <property type="protein sequence ID" value="CEK84525.1"/>
    <property type="molecule type" value="Transcribed_RNA"/>
</dbReference>
<accession>A0A0B7AXA8</accession>
<gene>
    <name evidence="1" type="primary">ORF143068</name>
</gene>
<name>A0A0B7AXA8_9EUPU</name>
<sequence length="103" mass="11878">LHSLHFTVWTSQSELHSLNFTVCTSQPELHSLNFIVWTLIADKILQLRDISCVSFHIEKYFEGNVPPYMISVDFPLIPSEVTVRLAKTVRDTWGSLKQAFTQK</sequence>
<organism evidence="1">
    <name type="scientific">Arion vulgaris</name>
    <dbReference type="NCBI Taxonomy" id="1028688"/>
    <lineage>
        <taxon>Eukaryota</taxon>
        <taxon>Metazoa</taxon>
        <taxon>Spiralia</taxon>
        <taxon>Lophotrochozoa</taxon>
        <taxon>Mollusca</taxon>
        <taxon>Gastropoda</taxon>
        <taxon>Heterobranchia</taxon>
        <taxon>Euthyneura</taxon>
        <taxon>Panpulmonata</taxon>
        <taxon>Eupulmonata</taxon>
        <taxon>Stylommatophora</taxon>
        <taxon>Helicina</taxon>
        <taxon>Arionoidea</taxon>
        <taxon>Arionidae</taxon>
        <taxon>Arion</taxon>
    </lineage>
</organism>
<evidence type="ECO:0000313" key="1">
    <source>
        <dbReference type="EMBL" id="CEK84525.1"/>
    </source>
</evidence>
<protein>
    <submittedName>
        <fullName evidence="1">Uncharacterized protein</fullName>
    </submittedName>
</protein>